<dbReference type="HOGENOM" id="CLU_054915_2_0_9"/>
<dbReference type="InterPro" id="IPR036078">
    <property type="entry name" value="Spo11/TopoVI_A_sf"/>
</dbReference>
<dbReference type="KEGG" id="tjr:TherJR_0595"/>
<reference evidence="2 3" key="1">
    <citation type="submission" date="2010-05" db="EMBL/GenBank/DDBJ databases">
        <title>Complete sequence of Thermincola sp. JR.</title>
        <authorList>
            <consortium name="US DOE Joint Genome Institute"/>
            <person name="Lucas S."/>
            <person name="Copeland A."/>
            <person name="Lapidus A."/>
            <person name="Cheng J.-F."/>
            <person name="Bruce D."/>
            <person name="Goodwin L."/>
            <person name="Pitluck S."/>
            <person name="Chertkov O."/>
            <person name="Detter J.C."/>
            <person name="Han C."/>
            <person name="Tapia R."/>
            <person name="Land M."/>
            <person name="Hauser L."/>
            <person name="Kyrpides N."/>
            <person name="Mikhailova N."/>
            <person name="Hazen T.C."/>
            <person name="Woyke T."/>
        </authorList>
    </citation>
    <scope>NUCLEOTIDE SEQUENCE [LARGE SCALE GENOMIC DNA]</scope>
    <source>
        <strain evidence="2 3">JR</strain>
    </source>
</reference>
<evidence type="ECO:0000313" key="3">
    <source>
        <dbReference type="Proteomes" id="UP000002377"/>
    </source>
</evidence>
<feature type="domain" description="Wadjet protein JetD C-terminal" evidence="1">
    <location>
        <begin position="232"/>
        <end position="402"/>
    </location>
</feature>
<protein>
    <recommendedName>
        <fullName evidence="1">Wadjet protein JetD C-terminal domain-containing protein</fullName>
    </recommendedName>
</protein>
<dbReference type="EMBL" id="CP002028">
    <property type="protein sequence ID" value="ADG81468.1"/>
    <property type="molecule type" value="Genomic_DNA"/>
</dbReference>
<dbReference type="RefSeq" id="WP_013119489.1">
    <property type="nucleotide sequence ID" value="NC_014152.1"/>
</dbReference>
<dbReference type="InterPro" id="IPR024534">
    <property type="entry name" value="JetD_C"/>
</dbReference>
<dbReference type="Gene3D" id="3.40.1360.10">
    <property type="match status" value="1"/>
</dbReference>
<proteinExistence type="predicted"/>
<dbReference type="AlphaFoldDB" id="D5XBS0"/>
<name>D5XBS0_THEPJ</name>
<dbReference type="SUPFAM" id="SSF56726">
    <property type="entry name" value="DNA topoisomerase IV, alpha subunit"/>
    <property type="match status" value="1"/>
</dbReference>
<dbReference type="STRING" id="635013.TherJR_0595"/>
<dbReference type="GO" id="GO:0003677">
    <property type="term" value="F:DNA binding"/>
    <property type="evidence" value="ECO:0007669"/>
    <property type="project" value="InterPro"/>
</dbReference>
<accession>D5XBS0</accession>
<evidence type="ECO:0000313" key="2">
    <source>
        <dbReference type="EMBL" id="ADG81468.1"/>
    </source>
</evidence>
<dbReference type="eggNOG" id="COG1697">
    <property type="taxonomic scope" value="Bacteria"/>
</dbReference>
<dbReference type="GO" id="GO:0005694">
    <property type="term" value="C:chromosome"/>
    <property type="evidence" value="ECO:0007669"/>
    <property type="project" value="InterPro"/>
</dbReference>
<dbReference type="Proteomes" id="UP000002377">
    <property type="component" value="Chromosome"/>
</dbReference>
<dbReference type="Pfam" id="PF09983">
    <property type="entry name" value="JetD_C"/>
    <property type="match status" value="1"/>
</dbReference>
<sequence>MKQDILEKLLDKYEKSKHATGEARVRRRVTLKTDELTGYFSHDLEYRKSLHRAALDLENRGLIKIEWVPFEKGNLIKALHLVLDRVEEAYMEAGHKSRLDVLGDLENRLAGLNLSIPWASAFVQDCLDEMGGKLKYPSRLPREPKKLELLLNTLKGIQNKGQEEMLERVFSKRYLGSSKAFEQHVRRRLVGILRTYLGGAGMEEEDLLAEVGLVRAASEVLVCGPLKIRLKDRTADLAPFCYGTGLGTETIEAIEIVDCNCRRVISVENKAVFRDLVRAGTDDQTLLVCLGGFAGPVKRGFLTKLYGFLGNTVEYYHWGDIDYGGMQIFCHLRRACIPGLQPLLMDAATYEAFVHLGEKFEAVYRNRLEGLLKQEDFACFHDVINIMLEHGCTLEQEAVPVAECMDILRK</sequence>
<evidence type="ECO:0000259" key="1">
    <source>
        <dbReference type="Pfam" id="PF09983"/>
    </source>
</evidence>
<dbReference type="OrthoDB" id="186173at2"/>
<gene>
    <name evidence="2" type="ordered locus">TherJR_0595</name>
</gene>
<organism evidence="2 3">
    <name type="scientific">Thermincola potens (strain JR)</name>
    <dbReference type="NCBI Taxonomy" id="635013"/>
    <lineage>
        <taxon>Bacteria</taxon>
        <taxon>Bacillati</taxon>
        <taxon>Bacillota</taxon>
        <taxon>Clostridia</taxon>
        <taxon>Eubacteriales</taxon>
        <taxon>Thermincolaceae</taxon>
        <taxon>Thermincola</taxon>
    </lineage>
</organism>
<keyword evidence="3" id="KW-1185">Reference proteome</keyword>